<dbReference type="AlphaFoldDB" id="A0AAE3DHS1"/>
<feature type="compositionally biased region" description="Polar residues" evidence="6">
    <location>
        <begin position="21"/>
        <end position="31"/>
    </location>
</feature>
<organism evidence="10 11">
    <name type="scientific">Brotaphodocola catenula</name>
    <dbReference type="NCBI Taxonomy" id="2885361"/>
    <lineage>
        <taxon>Bacteria</taxon>
        <taxon>Bacillati</taxon>
        <taxon>Bacillota</taxon>
        <taxon>Clostridia</taxon>
        <taxon>Lachnospirales</taxon>
        <taxon>Lachnospiraceae</taxon>
        <taxon>Brotaphodocola</taxon>
    </lineage>
</organism>
<feature type="compositionally biased region" description="Polar residues" evidence="6">
    <location>
        <begin position="38"/>
        <end position="49"/>
    </location>
</feature>
<sequence length="207" mass="23932">MRSRNRGWSGVGLKEDVSSEYGFSNSNSLSPNAGAGTGNSTKTDTGTKGTRSRSREKRSARESALALLEYRDRTEQELRQKLLDREYSKDEIEETVRFLREYRYLDDEAYAMRFIRSQSGKKSARQIRAVLERKGVSREIIASCLEEEPVDEESQVRVFLEKKGYRAGEKLEADVYRKLTASLARRGFSWNVIRRTMDEMKVDFDEK</sequence>
<name>A0AAE3DHS1_9FIRM</name>
<evidence type="ECO:0000256" key="1">
    <source>
        <dbReference type="ARBA" id="ARBA00004496"/>
    </source>
</evidence>
<evidence type="ECO:0000259" key="9">
    <source>
        <dbReference type="Pfam" id="PF21982"/>
    </source>
</evidence>
<dbReference type="Gene3D" id="1.10.10.10">
    <property type="entry name" value="Winged helix-like DNA-binding domain superfamily/Winged helix DNA-binding domain"/>
    <property type="match status" value="3"/>
</dbReference>
<dbReference type="InterPro" id="IPR036388">
    <property type="entry name" value="WH-like_DNA-bd_sf"/>
</dbReference>
<comment type="similarity">
    <text evidence="2 5">Belongs to the RecX family.</text>
</comment>
<proteinExistence type="inferred from homology"/>
<keyword evidence="4 5" id="KW-0963">Cytoplasm</keyword>
<dbReference type="Pfam" id="PF21982">
    <property type="entry name" value="RecX_HTH1"/>
    <property type="match status" value="1"/>
</dbReference>
<reference evidence="10" key="1">
    <citation type="submission" date="2021-10" db="EMBL/GenBank/DDBJ databases">
        <title>Anaerobic single-cell dispensing facilitates the cultivation of human gut bacteria.</title>
        <authorList>
            <person name="Afrizal A."/>
        </authorList>
    </citation>
    <scope>NUCLEOTIDE SEQUENCE</scope>
    <source>
        <strain evidence="10">CLA-AA-H274</strain>
    </source>
</reference>
<dbReference type="InterPro" id="IPR003783">
    <property type="entry name" value="Regulatory_RecX"/>
</dbReference>
<dbReference type="EMBL" id="JAJEPU010000011">
    <property type="protein sequence ID" value="MCC2164295.1"/>
    <property type="molecule type" value="Genomic_DNA"/>
</dbReference>
<dbReference type="InterPro" id="IPR053924">
    <property type="entry name" value="RecX_HTH_2nd"/>
</dbReference>
<evidence type="ECO:0000259" key="8">
    <source>
        <dbReference type="Pfam" id="PF21981"/>
    </source>
</evidence>
<dbReference type="Pfam" id="PF02631">
    <property type="entry name" value="RecX_HTH2"/>
    <property type="match status" value="1"/>
</dbReference>
<evidence type="ECO:0000256" key="5">
    <source>
        <dbReference type="HAMAP-Rule" id="MF_01114"/>
    </source>
</evidence>
<evidence type="ECO:0000256" key="2">
    <source>
        <dbReference type="ARBA" id="ARBA00009695"/>
    </source>
</evidence>
<dbReference type="RefSeq" id="WP_308450976.1">
    <property type="nucleotide sequence ID" value="NZ_JAJEPU010000011.1"/>
</dbReference>
<feature type="region of interest" description="Disordered" evidence="6">
    <location>
        <begin position="18"/>
        <end position="61"/>
    </location>
</feature>
<feature type="domain" description="RecX third three-helical" evidence="8">
    <location>
        <begin position="151"/>
        <end position="196"/>
    </location>
</feature>
<accession>A0AAE3DHS1</accession>
<keyword evidence="11" id="KW-1185">Reference proteome</keyword>
<protein>
    <recommendedName>
        <fullName evidence="3 5">Regulatory protein RecX</fullName>
    </recommendedName>
</protein>
<dbReference type="InterPro" id="IPR053925">
    <property type="entry name" value="RecX_HTH_3rd"/>
</dbReference>
<dbReference type="Pfam" id="PF21981">
    <property type="entry name" value="RecX_HTH3"/>
    <property type="match status" value="1"/>
</dbReference>
<dbReference type="PANTHER" id="PTHR33602:SF1">
    <property type="entry name" value="REGULATORY PROTEIN RECX FAMILY PROTEIN"/>
    <property type="match status" value="1"/>
</dbReference>
<evidence type="ECO:0000256" key="4">
    <source>
        <dbReference type="ARBA" id="ARBA00022490"/>
    </source>
</evidence>
<dbReference type="PANTHER" id="PTHR33602">
    <property type="entry name" value="REGULATORY PROTEIN RECX FAMILY PROTEIN"/>
    <property type="match status" value="1"/>
</dbReference>
<feature type="domain" description="RecX second three-helical" evidence="7">
    <location>
        <begin position="106"/>
        <end position="145"/>
    </location>
</feature>
<dbReference type="HAMAP" id="MF_01114">
    <property type="entry name" value="RecX"/>
    <property type="match status" value="1"/>
</dbReference>
<dbReference type="Proteomes" id="UP001198962">
    <property type="component" value="Unassembled WGS sequence"/>
</dbReference>
<evidence type="ECO:0000259" key="7">
    <source>
        <dbReference type="Pfam" id="PF02631"/>
    </source>
</evidence>
<evidence type="ECO:0000256" key="3">
    <source>
        <dbReference type="ARBA" id="ARBA00018111"/>
    </source>
</evidence>
<comment type="function">
    <text evidence="5">Modulates RecA activity.</text>
</comment>
<evidence type="ECO:0000313" key="11">
    <source>
        <dbReference type="Proteomes" id="UP001198962"/>
    </source>
</evidence>
<dbReference type="GO" id="GO:0005737">
    <property type="term" value="C:cytoplasm"/>
    <property type="evidence" value="ECO:0007669"/>
    <property type="project" value="UniProtKB-SubCell"/>
</dbReference>
<dbReference type="InterPro" id="IPR053926">
    <property type="entry name" value="RecX_HTH_1st"/>
</dbReference>
<dbReference type="GO" id="GO:0006282">
    <property type="term" value="P:regulation of DNA repair"/>
    <property type="evidence" value="ECO:0007669"/>
    <property type="project" value="UniProtKB-UniRule"/>
</dbReference>
<evidence type="ECO:0000313" key="10">
    <source>
        <dbReference type="EMBL" id="MCC2164295.1"/>
    </source>
</evidence>
<comment type="caution">
    <text evidence="10">The sequence shown here is derived from an EMBL/GenBank/DDBJ whole genome shotgun (WGS) entry which is preliminary data.</text>
</comment>
<feature type="domain" description="RecX first three-helical" evidence="9">
    <location>
        <begin position="60"/>
        <end position="99"/>
    </location>
</feature>
<comment type="subcellular location">
    <subcellularLocation>
        <location evidence="1 5">Cytoplasm</location>
    </subcellularLocation>
</comment>
<gene>
    <name evidence="5" type="primary">recX</name>
    <name evidence="10" type="ORF">LKD32_05235</name>
</gene>
<evidence type="ECO:0000256" key="6">
    <source>
        <dbReference type="SAM" id="MobiDB-lite"/>
    </source>
</evidence>